<feature type="compositionally biased region" description="Polar residues" evidence="1">
    <location>
        <begin position="104"/>
        <end position="125"/>
    </location>
</feature>
<feature type="compositionally biased region" description="Polar residues" evidence="1">
    <location>
        <begin position="550"/>
        <end position="567"/>
    </location>
</feature>
<evidence type="ECO:0000256" key="1">
    <source>
        <dbReference type="SAM" id="MobiDB-lite"/>
    </source>
</evidence>
<dbReference type="EMBL" id="JACEFO010001500">
    <property type="protein sequence ID" value="KAF8735683.1"/>
    <property type="molecule type" value="Genomic_DNA"/>
</dbReference>
<gene>
    <name evidence="2" type="ORF">HU200_014448</name>
</gene>
<evidence type="ECO:0000313" key="3">
    <source>
        <dbReference type="Proteomes" id="UP000636709"/>
    </source>
</evidence>
<feature type="region of interest" description="Disordered" evidence="1">
    <location>
        <begin position="521"/>
        <end position="577"/>
    </location>
</feature>
<dbReference type="OrthoDB" id="695829at2759"/>
<keyword evidence="3" id="KW-1185">Reference proteome</keyword>
<feature type="region of interest" description="Disordered" evidence="1">
    <location>
        <begin position="104"/>
        <end position="149"/>
    </location>
</feature>
<protein>
    <submittedName>
        <fullName evidence="2">Uncharacterized protein</fullName>
    </submittedName>
</protein>
<sequence>MALSILFIQANEVGFSSPELLAAENELNNNDRSKDAPLANKIVDRMVKHKLGIEPWNGKLPPPRISPPRTFGDALAKAKICSSTWFTSRESKFDASSPWQIGQMDSVSSPWSRLQSEKPQTSRSASDGVGGRDHKERNQGSMRSQKCRSVEVLGPRPFMGLEKINFDPTVPYRPTQGLVALFARTGGIRGISPRAPHTASPASVAKTYADAFAAMDGDGKGTRGRGFGGREGAARGAGQSSMIGCGGFDQGDFHPGYGGDRGGRGRKNGNRYMCGRGGRNNNPMNRGGRLPGRGFVPPLNNQELDPSYHAAALAMAAINAGAATQTAQVPDAGKEVNTIHPIHNNVPSPKVQVNLDTEKPEFSMMAGAKGSDPHRVVSFAATCGYAVDGLGFHYINPPASFKMKSESKAAMIRVTGGVLTHAKGITMTIEESAGGNVAKFALPRVWIKFTGLPKELREFVIILVVGSILGVTKAVDMKFTRLLDTCRLQVLVFDPNIIPQTVDVVIGDYLYELRFRVEQNVDGNNPEPMDMDFGNEDKGGDTKGDGDNNAPDNSGNMTDSQKKSNSGRGWEHYRGFH</sequence>
<organism evidence="2 3">
    <name type="scientific">Digitaria exilis</name>
    <dbReference type="NCBI Taxonomy" id="1010633"/>
    <lineage>
        <taxon>Eukaryota</taxon>
        <taxon>Viridiplantae</taxon>
        <taxon>Streptophyta</taxon>
        <taxon>Embryophyta</taxon>
        <taxon>Tracheophyta</taxon>
        <taxon>Spermatophyta</taxon>
        <taxon>Magnoliopsida</taxon>
        <taxon>Liliopsida</taxon>
        <taxon>Poales</taxon>
        <taxon>Poaceae</taxon>
        <taxon>PACMAD clade</taxon>
        <taxon>Panicoideae</taxon>
        <taxon>Panicodae</taxon>
        <taxon>Paniceae</taxon>
        <taxon>Anthephorinae</taxon>
        <taxon>Digitaria</taxon>
    </lineage>
</organism>
<feature type="compositionally biased region" description="Basic and acidic residues" evidence="1">
    <location>
        <begin position="535"/>
        <end position="546"/>
    </location>
</feature>
<evidence type="ECO:0000313" key="2">
    <source>
        <dbReference type="EMBL" id="KAF8735683.1"/>
    </source>
</evidence>
<accession>A0A835FCF5</accession>
<comment type="caution">
    <text evidence="2">The sequence shown here is derived from an EMBL/GenBank/DDBJ whole genome shotgun (WGS) entry which is preliminary data.</text>
</comment>
<dbReference type="PANTHER" id="PTHR33170">
    <property type="entry name" value="DUF4283 DOMAIN-CONTAINING PROTEIN-RELATED"/>
    <property type="match status" value="1"/>
</dbReference>
<name>A0A835FCF5_9POAL</name>
<proteinExistence type="predicted"/>
<dbReference type="Proteomes" id="UP000636709">
    <property type="component" value="Unassembled WGS sequence"/>
</dbReference>
<dbReference type="PANTHER" id="PTHR33170:SF41">
    <property type="entry name" value="CCHC-TYPE DOMAIN-CONTAINING PROTEIN"/>
    <property type="match status" value="1"/>
</dbReference>
<dbReference type="AlphaFoldDB" id="A0A835FCF5"/>
<reference evidence="2" key="1">
    <citation type="submission" date="2020-07" db="EMBL/GenBank/DDBJ databases">
        <title>Genome sequence and genetic diversity analysis of an under-domesticated orphan crop, white fonio (Digitaria exilis).</title>
        <authorList>
            <person name="Bennetzen J.L."/>
            <person name="Chen S."/>
            <person name="Ma X."/>
            <person name="Wang X."/>
            <person name="Yssel A.E.J."/>
            <person name="Chaluvadi S.R."/>
            <person name="Johnson M."/>
            <person name="Gangashetty P."/>
            <person name="Hamidou F."/>
            <person name="Sanogo M.D."/>
            <person name="Zwaenepoel A."/>
            <person name="Wallace J."/>
            <person name="Van De Peer Y."/>
            <person name="Van Deynze A."/>
        </authorList>
    </citation>
    <scope>NUCLEOTIDE SEQUENCE</scope>
    <source>
        <tissue evidence="2">Leaves</tissue>
    </source>
</reference>